<name>A0ACC2KIW6_PERAE</name>
<reference evidence="1 2" key="1">
    <citation type="journal article" date="2022" name="Hortic Res">
        <title>A haplotype resolved chromosomal level avocado genome allows analysis of novel avocado genes.</title>
        <authorList>
            <person name="Nath O."/>
            <person name="Fletcher S.J."/>
            <person name="Hayward A."/>
            <person name="Shaw L.M."/>
            <person name="Masouleh A.K."/>
            <person name="Furtado A."/>
            <person name="Henry R.J."/>
            <person name="Mitter N."/>
        </authorList>
    </citation>
    <scope>NUCLEOTIDE SEQUENCE [LARGE SCALE GENOMIC DNA]</scope>
    <source>
        <strain evidence="2">cv. Hass</strain>
    </source>
</reference>
<keyword evidence="2" id="KW-1185">Reference proteome</keyword>
<proteinExistence type="predicted"/>
<organism evidence="1 2">
    <name type="scientific">Persea americana</name>
    <name type="common">Avocado</name>
    <dbReference type="NCBI Taxonomy" id="3435"/>
    <lineage>
        <taxon>Eukaryota</taxon>
        <taxon>Viridiplantae</taxon>
        <taxon>Streptophyta</taxon>
        <taxon>Embryophyta</taxon>
        <taxon>Tracheophyta</taxon>
        <taxon>Spermatophyta</taxon>
        <taxon>Magnoliopsida</taxon>
        <taxon>Magnoliidae</taxon>
        <taxon>Laurales</taxon>
        <taxon>Lauraceae</taxon>
        <taxon>Persea</taxon>
    </lineage>
</organism>
<evidence type="ECO:0000313" key="1">
    <source>
        <dbReference type="EMBL" id="KAJ8621031.1"/>
    </source>
</evidence>
<protein>
    <submittedName>
        <fullName evidence="1">Uncharacterized protein</fullName>
    </submittedName>
</protein>
<dbReference type="EMBL" id="CM056817">
    <property type="protein sequence ID" value="KAJ8621031.1"/>
    <property type="molecule type" value="Genomic_DNA"/>
</dbReference>
<accession>A0ACC2KIW6</accession>
<sequence>MEPSNSNALLACLLLVMLIGSALGSHHGLPERATAQIHGPNAPAEFLAVHNRARATVHVGPLKWSHKLAKEASQLVLCQSD</sequence>
<evidence type="ECO:0000313" key="2">
    <source>
        <dbReference type="Proteomes" id="UP001234297"/>
    </source>
</evidence>
<gene>
    <name evidence="1" type="ORF">MRB53_029560</name>
</gene>
<dbReference type="Proteomes" id="UP001234297">
    <property type="component" value="Chromosome 9"/>
</dbReference>
<comment type="caution">
    <text evidence="1">The sequence shown here is derived from an EMBL/GenBank/DDBJ whole genome shotgun (WGS) entry which is preliminary data.</text>
</comment>